<dbReference type="NCBIfam" id="TIGR00305">
    <property type="entry name" value="putative toxin-antitoxin system toxin component, PIN family"/>
    <property type="match status" value="1"/>
</dbReference>
<organism evidence="2 3">
    <name type="scientific">Haemophilus paracuniculus</name>
    <dbReference type="NCBI Taxonomy" id="734"/>
    <lineage>
        <taxon>Bacteria</taxon>
        <taxon>Pseudomonadati</taxon>
        <taxon>Pseudomonadota</taxon>
        <taxon>Gammaproteobacteria</taxon>
        <taxon>Pasteurellales</taxon>
        <taxon>Pasteurellaceae</taxon>
        <taxon>Haemophilus</taxon>
    </lineage>
</organism>
<reference evidence="2 3" key="1">
    <citation type="submission" date="2017-02" db="EMBL/GenBank/DDBJ databases">
        <title>Draft genome sequence of Haemophilus paracuniculus CCUG 43573 type strain.</title>
        <authorList>
            <person name="Engstrom-Jakobsson H."/>
            <person name="Salva-Serra F."/>
            <person name="Thorell K."/>
            <person name="Gonzales-Siles L."/>
            <person name="Karlsson R."/>
            <person name="Boulund F."/>
            <person name="Engstrand L."/>
            <person name="Kristiansson E."/>
            <person name="Moore E."/>
        </authorList>
    </citation>
    <scope>NUCLEOTIDE SEQUENCE [LARGE SCALE GENOMIC DNA]</scope>
    <source>
        <strain evidence="2 3">CCUG 43573</strain>
    </source>
</reference>
<feature type="domain" description="PIN" evidence="1">
    <location>
        <begin position="7"/>
        <end position="120"/>
    </location>
</feature>
<accession>A0A1T0AVL5</accession>
<evidence type="ECO:0000313" key="3">
    <source>
        <dbReference type="Proteomes" id="UP000190867"/>
    </source>
</evidence>
<evidence type="ECO:0000259" key="1">
    <source>
        <dbReference type="SMART" id="SM00670"/>
    </source>
</evidence>
<keyword evidence="3" id="KW-1185">Reference proteome</keyword>
<dbReference type="RefSeq" id="WP_078235881.1">
    <property type="nucleotide sequence ID" value="NZ_MUYA01000001.1"/>
</dbReference>
<dbReference type="Gene3D" id="3.40.50.1010">
    <property type="entry name" value="5'-nuclease"/>
    <property type="match status" value="1"/>
</dbReference>
<proteinExistence type="predicted"/>
<sequence>MKEVNDNYLVIDTNVLISGLISPSSKPSLAILKALTQYQVCVSNETFQEFVEVSQREKFAKYLAPEVLKFFTDNFAKSVIFVDVTEKITDCKDPKDNKFLEVALSANAKYLITGDKRDLLSMNPYKKVEIISVSEFLENG</sequence>
<name>A0A1T0AVL5_9PAST</name>
<dbReference type="Pfam" id="PF13470">
    <property type="entry name" value="PIN_3"/>
    <property type="match status" value="1"/>
</dbReference>
<dbReference type="EMBL" id="MUYA01000001">
    <property type="protein sequence ID" value="OOS00885.1"/>
    <property type="molecule type" value="Genomic_DNA"/>
</dbReference>
<dbReference type="Proteomes" id="UP000190867">
    <property type="component" value="Unassembled WGS sequence"/>
</dbReference>
<protein>
    <submittedName>
        <fullName evidence="2">Putative toxin-antitoxin system toxin component, PIN family</fullName>
    </submittedName>
</protein>
<dbReference type="AlphaFoldDB" id="A0A1T0AVL5"/>
<dbReference type="InterPro" id="IPR002850">
    <property type="entry name" value="PIN_toxin-like"/>
</dbReference>
<dbReference type="PANTHER" id="PTHR34610:SF3">
    <property type="entry name" value="SSL7007 PROTEIN"/>
    <property type="match status" value="1"/>
</dbReference>
<dbReference type="STRING" id="734.B0187_00910"/>
<dbReference type="InterPro" id="IPR002716">
    <property type="entry name" value="PIN_dom"/>
</dbReference>
<dbReference type="PANTHER" id="PTHR34610">
    <property type="entry name" value="SSL7007 PROTEIN"/>
    <property type="match status" value="1"/>
</dbReference>
<evidence type="ECO:0000313" key="2">
    <source>
        <dbReference type="EMBL" id="OOS00885.1"/>
    </source>
</evidence>
<comment type="caution">
    <text evidence="2">The sequence shown here is derived from an EMBL/GenBank/DDBJ whole genome shotgun (WGS) entry which is preliminary data.</text>
</comment>
<dbReference type="SUPFAM" id="SSF88723">
    <property type="entry name" value="PIN domain-like"/>
    <property type="match status" value="1"/>
</dbReference>
<dbReference type="OrthoDB" id="9802272at2"/>
<dbReference type="SMART" id="SM00670">
    <property type="entry name" value="PINc"/>
    <property type="match status" value="1"/>
</dbReference>
<gene>
    <name evidence="2" type="ORF">B0187_00910</name>
</gene>
<dbReference type="InterPro" id="IPR029060">
    <property type="entry name" value="PIN-like_dom_sf"/>
</dbReference>